<sequence length="130" mass="14750">MEERRRERGGERKDKDRANHSTVHDSVLDPTQRRDVCVDLPGARDPEEEEGGGVVGFRLSFRFGLRFRCTCFTFGVGLTSDTFTLAFGFALALDLVSRAPSVVLLLLVAQRRPFLHLPSLTLPRCLHFRY</sequence>
<organism evidence="2 3">
    <name type="scientific">Coprinellus micaceus</name>
    <name type="common">Glistening ink-cap mushroom</name>
    <name type="synonym">Coprinus micaceus</name>
    <dbReference type="NCBI Taxonomy" id="71717"/>
    <lineage>
        <taxon>Eukaryota</taxon>
        <taxon>Fungi</taxon>
        <taxon>Dikarya</taxon>
        <taxon>Basidiomycota</taxon>
        <taxon>Agaricomycotina</taxon>
        <taxon>Agaricomycetes</taxon>
        <taxon>Agaricomycetidae</taxon>
        <taxon>Agaricales</taxon>
        <taxon>Agaricineae</taxon>
        <taxon>Psathyrellaceae</taxon>
        <taxon>Coprinellus</taxon>
    </lineage>
</organism>
<keyword evidence="3" id="KW-1185">Reference proteome</keyword>
<dbReference type="EMBL" id="QPFP01000100">
    <property type="protein sequence ID" value="TEB21899.1"/>
    <property type="molecule type" value="Genomic_DNA"/>
</dbReference>
<comment type="caution">
    <text evidence="2">The sequence shown here is derived from an EMBL/GenBank/DDBJ whole genome shotgun (WGS) entry which is preliminary data.</text>
</comment>
<proteinExistence type="predicted"/>
<evidence type="ECO:0000256" key="1">
    <source>
        <dbReference type="SAM" id="MobiDB-lite"/>
    </source>
</evidence>
<reference evidence="2 3" key="1">
    <citation type="journal article" date="2019" name="Nat. Ecol. Evol.">
        <title>Megaphylogeny resolves global patterns of mushroom evolution.</title>
        <authorList>
            <person name="Varga T."/>
            <person name="Krizsan K."/>
            <person name="Foldi C."/>
            <person name="Dima B."/>
            <person name="Sanchez-Garcia M."/>
            <person name="Sanchez-Ramirez S."/>
            <person name="Szollosi G.J."/>
            <person name="Szarkandi J.G."/>
            <person name="Papp V."/>
            <person name="Albert L."/>
            <person name="Andreopoulos W."/>
            <person name="Angelini C."/>
            <person name="Antonin V."/>
            <person name="Barry K.W."/>
            <person name="Bougher N.L."/>
            <person name="Buchanan P."/>
            <person name="Buyck B."/>
            <person name="Bense V."/>
            <person name="Catcheside P."/>
            <person name="Chovatia M."/>
            <person name="Cooper J."/>
            <person name="Damon W."/>
            <person name="Desjardin D."/>
            <person name="Finy P."/>
            <person name="Geml J."/>
            <person name="Haridas S."/>
            <person name="Hughes K."/>
            <person name="Justo A."/>
            <person name="Karasinski D."/>
            <person name="Kautmanova I."/>
            <person name="Kiss B."/>
            <person name="Kocsube S."/>
            <person name="Kotiranta H."/>
            <person name="LaButti K.M."/>
            <person name="Lechner B.E."/>
            <person name="Liimatainen K."/>
            <person name="Lipzen A."/>
            <person name="Lukacs Z."/>
            <person name="Mihaltcheva S."/>
            <person name="Morgado L.N."/>
            <person name="Niskanen T."/>
            <person name="Noordeloos M.E."/>
            <person name="Ohm R.A."/>
            <person name="Ortiz-Santana B."/>
            <person name="Ovrebo C."/>
            <person name="Racz N."/>
            <person name="Riley R."/>
            <person name="Savchenko A."/>
            <person name="Shiryaev A."/>
            <person name="Soop K."/>
            <person name="Spirin V."/>
            <person name="Szebenyi C."/>
            <person name="Tomsovsky M."/>
            <person name="Tulloss R.E."/>
            <person name="Uehling J."/>
            <person name="Grigoriev I.V."/>
            <person name="Vagvolgyi C."/>
            <person name="Papp T."/>
            <person name="Martin F.M."/>
            <person name="Miettinen O."/>
            <person name="Hibbett D.S."/>
            <person name="Nagy L.G."/>
        </authorList>
    </citation>
    <scope>NUCLEOTIDE SEQUENCE [LARGE SCALE GENOMIC DNA]</scope>
    <source>
        <strain evidence="2 3">FP101781</strain>
    </source>
</reference>
<accession>A0A4Y7SKV7</accession>
<dbReference type="Proteomes" id="UP000298030">
    <property type="component" value="Unassembled WGS sequence"/>
</dbReference>
<protein>
    <submittedName>
        <fullName evidence="2">Uncharacterized protein</fullName>
    </submittedName>
</protein>
<name>A0A4Y7SKV7_COPMI</name>
<evidence type="ECO:0000313" key="3">
    <source>
        <dbReference type="Proteomes" id="UP000298030"/>
    </source>
</evidence>
<dbReference type="AlphaFoldDB" id="A0A4Y7SKV7"/>
<evidence type="ECO:0000313" key="2">
    <source>
        <dbReference type="EMBL" id="TEB21899.1"/>
    </source>
</evidence>
<feature type="region of interest" description="Disordered" evidence="1">
    <location>
        <begin position="1"/>
        <end position="34"/>
    </location>
</feature>
<gene>
    <name evidence="2" type="ORF">FA13DRAFT_1741440</name>
</gene>